<evidence type="ECO:0000256" key="1">
    <source>
        <dbReference type="SAM" id="SignalP"/>
    </source>
</evidence>
<sequence length="645" mass="73353">MKRFTIFRYAATVSLLALLVLACRDRTIPVSSANTPSPDTLNLLQAEPPPAKAFKNQWTPELEKEFQQRAKEVIKYYAGKKYGNTYGENEKASYPNAMFDFLDGNREKAIAFLENEDNQAKDNAHTEGIDYYYSFTLKGQIRKYFFFGKFLDPTYKQRMFLGAKKWTQQDPNGRPHPIYGKGRGGDGWGPEVRGSWVDGRNTDNLRAMREISVYLMAEETGNEDVRQLYKKRIQRYVWALYHIGMGEWDSENYHGHTLAAYLNLYDFAKDPEVEMLGKAALDWLCAAGALKYYHGGFGGPSKRDYGNSNVVYGSSAARLLWLYFGDNSLPNPKPERDSIHVVTSSYRPPLAVVALARKQFKKPIELLSTKPVYENWKPGGEDKPGYWETTFFGNSYQLGSVVAEFSDGDVGTFKLMAENSQRGMDYFVANTGGDRLKPGKNKGDQIGQYRNLLIWLRAASNQPFYFQIPKTAVSEIEDGIWFFKFEKTWLAVHPINLNNYTKIAIKGKKLEELYRDEVMLKATPKAHQYAGFTLEVGDKITSSYASFKESVKKKSKLDVSQIVSGTVQLKGVNGNNLKITHNSQNELPTIVRNGVKYDWFKNYDLYKVTEENNPISLGWKQGKMRVEAGGFVFEQTVSSDGKVSF</sequence>
<dbReference type="RefSeq" id="WP_190425822.1">
    <property type="nucleotide sequence ID" value="NZ_JAMPKK010000038.1"/>
</dbReference>
<feature type="signal peptide" evidence="1">
    <location>
        <begin position="1"/>
        <end position="22"/>
    </location>
</feature>
<organism evidence="2 3">
    <name type="scientific">Funiculus sociatus GB2-A5</name>
    <dbReference type="NCBI Taxonomy" id="2933946"/>
    <lineage>
        <taxon>Bacteria</taxon>
        <taxon>Bacillati</taxon>
        <taxon>Cyanobacteriota</taxon>
        <taxon>Cyanophyceae</taxon>
        <taxon>Coleofasciculales</taxon>
        <taxon>Coleofasciculaceae</taxon>
        <taxon>Funiculus</taxon>
    </lineage>
</organism>
<comment type="caution">
    <text evidence="2">The sequence shown here is derived from an EMBL/GenBank/DDBJ whole genome shotgun (WGS) entry which is preliminary data.</text>
</comment>
<gene>
    <name evidence="2" type="ORF">NDI37_17070</name>
</gene>
<dbReference type="PROSITE" id="PS51257">
    <property type="entry name" value="PROKAR_LIPOPROTEIN"/>
    <property type="match status" value="1"/>
</dbReference>
<keyword evidence="1" id="KW-0732">Signal</keyword>
<keyword evidence="3" id="KW-1185">Reference proteome</keyword>
<protein>
    <submittedName>
        <fullName evidence="2">Uncharacterized protein</fullName>
    </submittedName>
</protein>
<name>A0ABV0JS08_9CYAN</name>
<dbReference type="EMBL" id="JAMPKK010000038">
    <property type="protein sequence ID" value="MEP0866176.1"/>
    <property type="molecule type" value="Genomic_DNA"/>
</dbReference>
<proteinExistence type="predicted"/>
<evidence type="ECO:0000313" key="2">
    <source>
        <dbReference type="EMBL" id="MEP0866176.1"/>
    </source>
</evidence>
<accession>A0ABV0JS08</accession>
<feature type="chain" id="PRO_5046710315" evidence="1">
    <location>
        <begin position="23"/>
        <end position="645"/>
    </location>
</feature>
<dbReference type="Proteomes" id="UP001442494">
    <property type="component" value="Unassembled WGS sequence"/>
</dbReference>
<evidence type="ECO:0000313" key="3">
    <source>
        <dbReference type="Proteomes" id="UP001442494"/>
    </source>
</evidence>
<reference evidence="2 3" key="1">
    <citation type="submission" date="2022-04" db="EMBL/GenBank/DDBJ databases">
        <title>Positive selection, recombination, and allopatry shape intraspecific diversity of widespread and dominant cyanobacteria.</title>
        <authorList>
            <person name="Wei J."/>
            <person name="Shu W."/>
            <person name="Hu C."/>
        </authorList>
    </citation>
    <scope>NUCLEOTIDE SEQUENCE [LARGE SCALE GENOMIC DNA]</scope>
    <source>
        <strain evidence="2 3">GB2-A5</strain>
    </source>
</reference>